<proteinExistence type="predicted"/>
<dbReference type="Proteomes" id="UP000798662">
    <property type="component" value="Chromosome 3"/>
</dbReference>
<reference evidence="1" key="1">
    <citation type="submission" date="2019-11" db="EMBL/GenBank/DDBJ databases">
        <title>Nori genome reveals adaptations in red seaweeds to the harsh intertidal environment.</title>
        <authorList>
            <person name="Wang D."/>
            <person name="Mao Y."/>
        </authorList>
    </citation>
    <scope>NUCLEOTIDE SEQUENCE</scope>
    <source>
        <tissue evidence="1">Gametophyte</tissue>
    </source>
</reference>
<evidence type="ECO:0000313" key="1">
    <source>
        <dbReference type="EMBL" id="KAK1869425.1"/>
    </source>
</evidence>
<name>A0ACC3CH50_PYRYE</name>
<gene>
    <name evidence="1" type="ORF">I4F81_011901</name>
</gene>
<comment type="caution">
    <text evidence="1">The sequence shown here is derived from an EMBL/GenBank/DDBJ whole genome shotgun (WGS) entry which is preliminary data.</text>
</comment>
<dbReference type="EMBL" id="CM020620">
    <property type="protein sequence ID" value="KAK1869425.1"/>
    <property type="molecule type" value="Genomic_DNA"/>
</dbReference>
<accession>A0ACC3CH50</accession>
<organism evidence="1 2">
    <name type="scientific">Pyropia yezoensis</name>
    <name type="common">Susabi-nori</name>
    <name type="synonym">Porphyra yezoensis</name>
    <dbReference type="NCBI Taxonomy" id="2788"/>
    <lineage>
        <taxon>Eukaryota</taxon>
        <taxon>Rhodophyta</taxon>
        <taxon>Bangiophyceae</taxon>
        <taxon>Bangiales</taxon>
        <taxon>Bangiaceae</taxon>
        <taxon>Pyropia</taxon>
    </lineage>
</organism>
<protein>
    <submittedName>
        <fullName evidence="1">Uncharacterized protein</fullName>
    </submittedName>
</protein>
<keyword evidence="2" id="KW-1185">Reference proteome</keyword>
<sequence>MAAVNLSRTLGDAAARLVLRAPADTLFACLCDALGVGIPPYVHTAEVAVIATPLEVTLHLDPTVCERPGVALPTAVVTQPMAAASGAAAPPGPPARVVHTVELARVDYAATAAATVAVASAAAAAASATTANAPPSGRVPVAVDAVEAAAYCHRLGGVGGGRCVCVLCGVAGGTAASARTCASVSGWRWWRMGDERETSLS</sequence>
<evidence type="ECO:0000313" key="2">
    <source>
        <dbReference type="Proteomes" id="UP000798662"/>
    </source>
</evidence>